<dbReference type="OrthoDB" id="68076at2"/>
<sequence length="281" mass="28139">MFSILLSLASATVLGSADFVGGIATKRAAAVTVVLWSNAAGLLTAVLFVGLVGGAGFGTGDLVWGALAGLAGSVGAMLLYHSLAHGTMSVVAPTTAAMAAILPVLVGVGTGETVSTTAAVGLACGIVAIPCVSVAPAEEGSRRRPALRTVAGALAAGAGFGLFFVLLSRTGDTSGLWPLVAARCASLAMLAVLWPVGRWPARLSRPTAGLALLSGALDMFSSVLYLVAVREGYLSVAGLLASLYPISTLVLARVVLRERATRVQWAGVGLALAGIFLLAAR</sequence>
<keyword evidence="2" id="KW-0812">Transmembrane</keyword>
<dbReference type="PANTHER" id="PTHR22911:SF137">
    <property type="entry name" value="SOLUTE CARRIER FAMILY 35 MEMBER G2-RELATED"/>
    <property type="match status" value="1"/>
</dbReference>
<gene>
    <name evidence="4" type="ORF">GA0070213_105212</name>
</gene>
<feature type="transmembrane region" description="Helical" evidence="2">
    <location>
        <begin position="208"/>
        <end position="227"/>
    </location>
</feature>
<feature type="transmembrane region" description="Helical" evidence="2">
    <location>
        <begin position="118"/>
        <end position="137"/>
    </location>
</feature>
<dbReference type="GO" id="GO:0016020">
    <property type="term" value="C:membrane"/>
    <property type="evidence" value="ECO:0007669"/>
    <property type="project" value="InterPro"/>
</dbReference>
<dbReference type="PANTHER" id="PTHR22911">
    <property type="entry name" value="ACYL-MALONYL CONDENSING ENZYME-RELATED"/>
    <property type="match status" value="1"/>
</dbReference>
<feature type="transmembrane region" description="Helical" evidence="2">
    <location>
        <begin position="175"/>
        <end position="196"/>
    </location>
</feature>
<protein>
    <submittedName>
        <fullName evidence="4">EamA-like transporter family protein</fullName>
    </submittedName>
</protein>
<proteinExistence type="inferred from homology"/>
<evidence type="ECO:0000313" key="5">
    <source>
        <dbReference type="Proteomes" id="UP000199360"/>
    </source>
</evidence>
<name>A0A1C5IBI1_9ACTN</name>
<evidence type="ECO:0000256" key="1">
    <source>
        <dbReference type="ARBA" id="ARBA00007362"/>
    </source>
</evidence>
<comment type="similarity">
    <text evidence="1">Belongs to the EamA transporter family.</text>
</comment>
<organism evidence="4 5">
    <name type="scientific">Micromonospora humi</name>
    <dbReference type="NCBI Taxonomy" id="745366"/>
    <lineage>
        <taxon>Bacteria</taxon>
        <taxon>Bacillati</taxon>
        <taxon>Actinomycetota</taxon>
        <taxon>Actinomycetes</taxon>
        <taxon>Micromonosporales</taxon>
        <taxon>Micromonosporaceae</taxon>
        <taxon>Micromonospora</taxon>
    </lineage>
</organism>
<keyword evidence="5" id="KW-1185">Reference proteome</keyword>
<evidence type="ECO:0000259" key="3">
    <source>
        <dbReference type="Pfam" id="PF00892"/>
    </source>
</evidence>
<feature type="transmembrane region" description="Helical" evidence="2">
    <location>
        <begin position="149"/>
        <end position="169"/>
    </location>
</feature>
<evidence type="ECO:0000313" key="4">
    <source>
        <dbReference type="EMBL" id="SCG55515.1"/>
    </source>
</evidence>
<feature type="transmembrane region" description="Helical" evidence="2">
    <location>
        <begin position="233"/>
        <end position="256"/>
    </location>
</feature>
<accession>A0A1C5IBI1</accession>
<feature type="transmembrane region" description="Helical" evidence="2">
    <location>
        <begin position="62"/>
        <end position="83"/>
    </location>
</feature>
<evidence type="ECO:0000256" key="2">
    <source>
        <dbReference type="SAM" id="Phobius"/>
    </source>
</evidence>
<dbReference type="InterPro" id="IPR037185">
    <property type="entry name" value="EmrE-like"/>
</dbReference>
<dbReference type="Gene3D" id="1.10.3730.20">
    <property type="match status" value="1"/>
</dbReference>
<dbReference type="Pfam" id="PF00892">
    <property type="entry name" value="EamA"/>
    <property type="match status" value="1"/>
</dbReference>
<dbReference type="Proteomes" id="UP000199360">
    <property type="component" value="Unassembled WGS sequence"/>
</dbReference>
<keyword evidence="2" id="KW-1133">Transmembrane helix</keyword>
<keyword evidence="2" id="KW-0472">Membrane</keyword>
<feature type="transmembrane region" description="Helical" evidence="2">
    <location>
        <begin position="263"/>
        <end position="280"/>
    </location>
</feature>
<dbReference type="SUPFAM" id="SSF103481">
    <property type="entry name" value="Multidrug resistance efflux transporter EmrE"/>
    <property type="match status" value="1"/>
</dbReference>
<feature type="domain" description="EamA" evidence="3">
    <location>
        <begin position="150"/>
        <end position="278"/>
    </location>
</feature>
<reference evidence="5" key="1">
    <citation type="submission" date="2016-06" db="EMBL/GenBank/DDBJ databases">
        <authorList>
            <person name="Varghese N."/>
            <person name="Submissions Spin"/>
        </authorList>
    </citation>
    <scope>NUCLEOTIDE SEQUENCE [LARGE SCALE GENOMIC DNA]</scope>
    <source>
        <strain evidence="5">DSM 45647</strain>
    </source>
</reference>
<dbReference type="EMBL" id="FMDM01000005">
    <property type="protein sequence ID" value="SCG55515.1"/>
    <property type="molecule type" value="Genomic_DNA"/>
</dbReference>
<dbReference type="STRING" id="745366.GA0070213_105212"/>
<dbReference type="RefSeq" id="WP_091061899.1">
    <property type="nucleotide sequence ID" value="NZ_FMDM01000005.1"/>
</dbReference>
<dbReference type="AlphaFoldDB" id="A0A1C5IBI1"/>
<feature type="transmembrane region" description="Helical" evidence="2">
    <location>
        <begin position="33"/>
        <end position="55"/>
    </location>
</feature>
<dbReference type="InterPro" id="IPR000620">
    <property type="entry name" value="EamA_dom"/>
</dbReference>